<keyword evidence="4" id="KW-1185">Reference proteome</keyword>
<keyword evidence="1" id="KW-0812">Transmembrane</keyword>
<dbReference type="EC" id="2.4.1.83" evidence="3"/>
<accession>A0A073CHG7</accession>
<dbReference type="PANTHER" id="PTHR43646">
    <property type="entry name" value="GLYCOSYLTRANSFERASE"/>
    <property type="match status" value="1"/>
</dbReference>
<keyword evidence="1" id="KW-1133">Transmembrane helix</keyword>
<dbReference type="SUPFAM" id="SSF53448">
    <property type="entry name" value="Nucleotide-diphospho-sugar transferases"/>
    <property type="match status" value="1"/>
</dbReference>
<feature type="transmembrane region" description="Helical" evidence="1">
    <location>
        <begin position="362"/>
        <end position="387"/>
    </location>
</feature>
<feature type="domain" description="Glycosyltransferase 2-like" evidence="2">
    <location>
        <begin position="90"/>
        <end position="264"/>
    </location>
</feature>
<dbReference type="Pfam" id="PF00535">
    <property type="entry name" value="Glycos_transf_2"/>
    <property type="match status" value="1"/>
</dbReference>
<feature type="transmembrane region" description="Helical" evidence="1">
    <location>
        <begin position="6"/>
        <end position="31"/>
    </location>
</feature>
<organism evidence="3 4">
    <name type="scientific">Planktothrix agardhii (strain NIVA-CYA 126/8)</name>
    <dbReference type="NCBI Taxonomy" id="388467"/>
    <lineage>
        <taxon>Bacteria</taxon>
        <taxon>Bacillati</taxon>
        <taxon>Cyanobacteriota</taxon>
        <taxon>Cyanophyceae</taxon>
        <taxon>Oscillatoriophycideae</taxon>
        <taxon>Oscillatoriales</taxon>
        <taxon>Microcoleaceae</taxon>
        <taxon>Planktothrix</taxon>
    </lineage>
</organism>
<gene>
    <name evidence="3" type="ORF">A19Y_2690</name>
</gene>
<keyword evidence="1" id="KW-0472">Membrane</keyword>
<proteinExistence type="predicted"/>
<dbReference type="GO" id="GO:0004582">
    <property type="term" value="F:dolichyl-phosphate beta-D-mannosyltransferase activity"/>
    <property type="evidence" value="ECO:0007669"/>
    <property type="project" value="UniProtKB-EC"/>
</dbReference>
<keyword evidence="3" id="KW-0808">Transferase</keyword>
<protein>
    <submittedName>
        <fullName evidence="3">Glycosyl transferase</fullName>
        <ecNumber evidence="3">2.4.1.83</ecNumber>
    </submittedName>
</protein>
<keyword evidence="3" id="KW-0328">Glycosyltransferase</keyword>
<reference evidence="3 4" key="1">
    <citation type="journal article" date="2014" name="Appl. Environ. Microbiol.">
        <title>Elucidation of insertion elements encoded on plasmids and in vitro construction of shuttle vectors from the toxic cyanobacterium Planktothrix.</title>
        <authorList>
            <person name="Christiansen G."/>
            <person name="Goesmann A."/>
            <person name="Kurmayer R."/>
        </authorList>
    </citation>
    <scope>NUCLEOTIDE SEQUENCE [LARGE SCALE GENOMIC DNA]</scope>
    <source>
        <strain evidence="3 4">NIVA-CYA 126/8</strain>
    </source>
</reference>
<evidence type="ECO:0000313" key="4">
    <source>
        <dbReference type="Proteomes" id="UP000027395"/>
    </source>
</evidence>
<dbReference type="HOGENOM" id="CLU_038143_0_0_3"/>
<dbReference type="InterPro" id="IPR001173">
    <property type="entry name" value="Glyco_trans_2-like"/>
</dbReference>
<dbReference type="Proteomes" id="UP000027395">
    <property type="component" value="Chromosome"/>
</dbReference>
<feature type="transmembrane region" description="Helical" evidence="1">
    <location>
        <begin position="330"/>
        <end position="350"/>
    </location>
</feature>
<dbReference type="STRING" id="388467.A19Y_2690"/>
<dbReference type="EMBL" id="CM002803">
    <property type="protein sequence ID" value="KEI67576.1"/>
    <property type="molecule type" value="Genomic_DNA"/>
</dbReference>
<dbReference type="PANTHER" id="PTHR43646:SF3">
    <property type="entry name" value="SLR1566 PROTEIN"/>
    <property type="match status" value="1"/>
</dbReference>
<name>A0A073CHG7_PLAA1</name>
<dbReference type="Gene3D" id="3.90.550.10">
    <property type="entry name" value="Spore Coat Polysaccharide Biosynthesis Protein SpsA, Chain A"/>
    <property type="match status" value="1"/>
</dbReference>
<evidence type="ECO:0000313" key="3">
    <source>
        <dbReference type="EMBL" id="KEI67576.1"/>
    </source>
</evidence>
<dbReference type="InterPro" id="IPR054683">
    <property type="entry name" value="CruG-like"/>
</dbReference>
<dbReference type="NCBIfam" id="NF045692">
    <property type="entry name" value="OglycostaseCruG"/>
    <property type="match status" value="1"/>
</dbReference>
<dbReference type="AlphaFoldDB" id="A0A073CHG7"/>
<dbReference type="InterPro" id="IPR029044">
    <property type="entry name" value="Nucleotide-diphossugar_trans"/>
</dbReference>
<evidence type="ECO:0000256" key="1">
    <source>
        <dbReference type="SAM" id="Phobius"/>
    </source>
</evidence>
<evidence type="ECO:0000259" key="2">
    <source>
        <dbReference type="Pfam" id="PF00535"/>
    </source>
</evidence>
<dbReference type="PATRIC" id="fig|388467.6.peg.2640"/>
<dbReference type="eggNOG" id="COG1215">
    <property type="taxonomic scope" value="Bacteria"/>
</dbReference>
<feature type="transmembrane region" description="Helical" evidence="1">
    <location>
        <begin position="43"/>
        <end position="67"/>
    </location>
</feature>
<sequence>MGIYLIILLCVFVPLCFLFPFILILMLNLTLLTIPDFLQTNSWVILFFGVILLLQIPATIILLSRLLKGAIRVPPLQPQNPTLELFGTVSIVVPTLNEAVRVTPCLEGLTRQSYEVREILIVDSHSQDGTQDIIKQFAKSDPRFRLILDDPLPPEWVGRPWALNTGFLNSSEKSEWILGVDADTIPQPGLVASVVKTAIANQYDLLSLSCKFILKYPGELWLQPALLMTLVYRFGSPDLSPEKPERVMANGQCFLCRRSVLEKVGGYSSAKNSFCDDVTLARNIAQQGFKVGFLDGANVLTVRMYDGLKDTWEGWGRSLDLKDACSKTQLWADLFLLFAVQALPLPLLLINLGFSSSLSLPGFLSSTLLGLNGFLVFLRIILTAAISLSYDLSQAKMPWVFWLSPLADPVAVLRLWISATQTQIKWRGRTYEKN</sequence>